<proteinExistence type="predicted"/>
<dbReference type="Proteomes" id="UP000541347">
    <property type="component" value="Unassembled WGS sequence"/>
</dbReference>
<evidence type="ECO:0000313" key="2">
    <source>
        <dbReference type="EMBL" id="NBN62395.1"/>
    </source>
</evidence>
<feature type="domain" description="Glycosyltransferase 2-like" evidence="1">
    <location>
        <begin position="11"/>
        <end position="161"/>
    </location>
</feature>
<dbReference type="SUPFAM" id="SSF53448">
    <property type="entry name" value="Nucleotide-diphospho-sugar transferases"/>
    <property type="match status" value="1"/>
</dbReference>
<accession>A0ABW9ZC25</accession>
<dbReference type="InterPro" id="IPR029044">
    <property type="entry name" value="Nucleotide-diphossugar_trans"/>
</dbReference>
<name>A0ABW9ZC25_9HYPH</name>
<gene>
    <name evidence="2" type="ORF">GWI71_01755</name>
</gene>
<keyword evidence="3" id="KW-1185">Reference proteome</keyword>
<dbReference type="PANTHER" id="PTHR22916">
    <property type="entry name" value="GLYCOSYLTRANSFERASE"/>
    <property type="match status" value="1"/>
</dbReference>
<dbReference type="EMBL" id="JAABLP010000001">
    <property type="protein sequence ID" value="NBN62395.1"/>
    <property type="molecule type" value="Genomic_DNA"/>
</dbReference>
<evidence type="ECO:0000259" key="1">
    <source>
        <dbReference type="Pfam" id="PF00535"/>
    </source>
</evidence>
<reference evidence="2 3" key="1">
    <citation type="submission" date="2020-01" db="EMBL/GenBank/DDBJ databases">
        <authorList>
            <person name="Peng S.Y."/>
            <person name="Li J."/>
            <person name="Wang M."/>
            <person name="Wang L."/>
            <person name="Wang C.Q."/>
            <person name="Wang J.R."/>
        </authorList>
    </citation>
    <scope>NUCLEOTIDE SEQUENCE [LARGE SCALE GENOMIC DNA]</scope>
    <source>
        <strain evidence="2 3">XCT-34</strain>
    </source>
</reference>
<dbReference type="Pfam" id="PF00535">
    <property type="entry name" value="Glycos_transf_2"/>
    <property type="match status" value="1"/>
</dbReference>
<dbReference type="RefSeq" id="WP_161673310.1">
    <property type="nucleotide sequence ID" value="NZ_JAABLP010000001.1"/>
</dbReference>
<dbReference type="PANTHER" id="PTHR22916:SF3">
    <property type="entry name" value="UDP-GLCNAC:BETAGAL BETA-1,3-N-ACETYLGLUCOSAMINYLTRANSFERASE-LIKE PROTEIN 1"/>
    <property type="match status" value="1"/>
</dbReference>
<dbReference type="InterPro" id="IPR001173">
    <property type="entry name" value="Glyco_trans_2-like"/>
</dbReference>
<organism evidence="2 3">
    <name type="scientific">Pannonibacter tanglangensis</name>
    <dbReference type="NCBI Taxonomy" id="2750084"/>
    <lineage>
        <taxon>Bacteria</taxon>
        <taxon>Pseudomonadati</taxon>
        <taxon>Pseudomonadota</taxon>
        <taxon>Alphaproteobacteria</taxon>
        <taxon>Hyphomicrobiales</taxon>
        <taxon>Stappiaceae</taxon>
        <taxon>Pannonibacter</taxon>
    </lineage>
</organism>
<comment type="caution">
    <text evidence="2">The sequence shown here is derived from an EMBL/GenBank/DDBJ whole genome shotgun (WGS) entry which is preliminary data.</text>
</comment>
<evidence type="ECO:0000313" key="3">
    <source>
        <dbReference type="Proteomes" id="UP000541347"/>
    </source>
</evidence>
<dbReference type="Gene3D" id="3.90.550.10">
    <property type="entry name" value="Spore Coat Polysaccharide Biosynthesis Protein SpsA, Chain A"/>
    <property type="match status" value="1"/>
</dbReference>
<sequence length="277" mass="31905">MTLYKSDDLAYFELALRSIENQTGLEGPIRIYICCDGPLPTAHSKWLDENRHRFYRVEKNEANLGLAASLNKLIEGLGDEDFVFRMDGDDISHSDRFIKQIGYMLKNPHIGLCGCFAWDIDEQGATVSTRDYPIGPDKCKKALRLMNPVLHPTFCIRREVLRDPQFRYPKAYLTEDLAFLIVLAEHGIGITNIPERLFSWRLGKGFFARRTSFKRALTELRWYSRGVRANDGVMTYRYIYPVIRFLLRILPAKAQKAIYASKARSTVVAQQDRSALE</sequence>
<protein>
    <submittedName>
        <fullName evidence="2">Glycosyltransferase</fullName>
    </submittedName>
</protein>